<protein>
    <submittedName>
        <fullName evidence="1">Uncharacterized protein</fullName>
    </submittedName>
</protein>
<evidence type="ECO:0000313" key="2">
    <source>
        <dbReference type="Proteomes" id="UP000732298"/>
    </source>
</evidence>
<organism evidence="1 2">
    <name type="scientific">Candidatus Iainarchaeum sp</name>
    <dbReference type="NCBI Taxonomy" id="3101447"/>
    <lineage>
        <taxon>Archaea</taxon>
        <taxon>Candidatus Iainarchaeota</taxon>
        <taxon>Candidatus Iainarchaeia</taxon>
        <taxon>Candidatus Iainarchaeales</taxon>
        <taxon>Candidatus Iainarchaeaceae</taxon>
        <taxon>Candidatus Iainarchaeum</taxon>
    </lineage>
</organism>
<gene>
    <name evidence="1" type="ORF">HY544_01240</name>
</gene>
<proteinExistence type="predicted"/>
<dbReference type="Proteomes" id="UP000732298">
    <property type="component" value="Unassembled WGS sequence"/>
</dbReference>
<sequence length="186" mass="22013">MISEYATKLPDGKWKIKQDIRTDSEHQIKENQLAKLGKQFGFEVWVADVTDENKSLILNDLKIDVPEEQLRKIKKIDALWIKNNQIKYSFEVENTTQITEAISRGSNIPYKNERIILIPDDKEKLLQSKFQNVMLKERVEQDNWRVILYSRFDDFISKRDKTLDKLDKLAVKPRKDVGKQTKLDNY</sequence>
<dbReference type="EMBL" id="JACQPB010000017">
    <property type="protein sequence ID" value="MBI4210116.1"/>
    <property type="molecule type" value="Genomic_DNA"/>
</dbReference>
<comment type="caution">
    <text evidence="1">The sequence shown here is derived from an EMBL/GenBank/DDBJ whole genome shotgun (WGS) entry which is preliminary data.</text>
</comment>
<evidence type="ECO:0000313" key="1">
    <source>
        <dbReference type="EMBL" id="MBI4210116.1"/>
    </source>
</evidence>
<accession>A0A8T3YLC9</accession>
<reference evidence="1" key="1">
    <citation type="submission" date="2020-07" db="EMBL/GenBank/DDBJ databases">
        <title>Huge and variable diversity of episymbiotic CPR bacteria and DPANN archaea in groundwater ecosystems.</title>
        <authorList>
            <person name="He C.Y."/>
            <person name="Keren R."/>
            <person name="Whittaker M."/>
            <person name="Farag I.F."/>
            <person name="Doudna J."/>
            <person name="Cate J.H.D."/>
            <person name="Banfield J.F."/>
        </authorList>
    </citation>
    <scope>NUCLEOTIDE SEQUENCE</scope>
    <source>
        <strain evidence="1">NC_groundwater_1296_Ag_S-0.2um_52_80</strain>
    </source>
</reference>
<name>A0A8T3YLC9_9ARCH</name>
<dbReference type="AlphaFoldDB" id="A0A8T3YLC9"/>